<dbReference type="OrthoDB" id="2339771at2759"/>
<evidence type="ECO:0000313" key="2">
    <source>
        <dbReference type="EMBL" id="VDP24489.1"/>
    </source>
</evidence>
<evidence type="ECO:0000313" key="4">
    <source>
        <dbReference type="WBParaSite" id="ECPE_0000057501-mRNA-1"/>
    </source>
</evidence>
<protein>
    <submittedName>
        <fullName evidence="4">LIN9_C domain-containing protein</fullName>
    </submittedName>
</protein>
<sequence>MDLITKLTGLLVQVRSLTEQENATYGFSSIQDSLRDIKSSIHASNVQ</sequence>
<dbReference type="WBParaSite" id="ECPE_0000057501-mRNA-1">
    <property type="protein sequence ID" value="ECPE_0000057501-mRNA-1"/>
    <property type="gene ID" value="ECPE_0000057501"/>
</dbReference>
<accession>A0A183A0U0</accession>
<proteinExistence type="predicted"/>
<dbReference type="InterPro" id="IPR045831">
    <property type="entry name" value="LIN9_C"/>
</dbReference>
<feature type="domain" description="LIN-9 C-terminal" evidence="1">
    <location>
        <begin position="1"/>
        <end position="47"/>
    </location>
</feature>
<dbReference type="EMBL" id="UZAN01002069">
    <property type="protein sequence ID" value="VDP24489.1"/>
    <property type="molecule type" value="Genomic_DNA"/>
</dbReference>
<name>A0A183A0U0_9TREM</name>
<keyword evidence="3" id="KW-1185">Reference proteome</keyword>
<dbReference type="Proteomes" id="UP000272942">
    <property type="component" value="Unassembled WGS sequence"/>
</dbReference>
<reference evidence="2 3" key="2">
    <citation type="submission" date="2018-11" db="EMBL/GenBank/DDBJ databases">
        <authorList>
            <consortium name="Pathogen Informatics"/>
        </authorList>
    </citation>
    <scope>NUCLEOTIDE SEQUENCE [LARGE SCALE GENOMIC DNA]</scope>
    <source>
        <strain evidence="2 3">Egypt</strain>
    </source>
</reference>
<reference evidence="4" key="1">
    <citation type="submission" date="2016-06" db="UniProtKB">
        <authorList>
            <consortium name="WormBaseParasite"/>
        </authorList>
    </citation>
    <scope>IDENTIFICATION</scope>
</reference>
<dbReference type="Pfam" id="PF19438">
    <property type="entry name" value="LIN9_C"/>
    <property type="match status" value="1"/>
</dbReference>
<gene>
    <name evidence="2" type="ORF">ECPE_LOCUS575</name>
</gene>
<evidence type="ECO:0000259" key="1">
    <source>
        <dbReference type="Pfam" id="PF19438"/>
    </source>
</evidence>
<organism evidence="4">
    <name type="scientific">Echinostoma caproni</name>
    <dbReference type="NCBI Taxonomy" id="27848"/>
    <lineage>
        <taxon>Eukaryota</taxon>
        <taxon>Metazoa</taxon>
        <taxon>Spiralia</taxon>
        <taxon>Lophotrochozoa</taxon>
        <taxon>Platyhelminthes</taxon>
        <taxon>Trematoda</taxon>
        <taxon>Digenea</taxon>
        <taxon>Plagiorchiida</taxon>
        <taxon>Echinostomata</taxon>
        <taxon>Echinostomatoidea</taxon>
        <taxon>Echinostomatidae</taxon>
        <taxon>Echinostoma</taxon>
    </lineage>
</organism>
<evidence type="ECO:0000313" key="3">
    <source>
        <dbReference type="Proteomes" id="UP000272942"/>
    </source>
</evidence>
<dbReference type="AlphaFoldDB" id="A0A183A0U0"/>